<dbReference type="Proteomes" id="UP001186944">
    <property type="component" value="Unassembled WGS sequence"/>
</dbReference>
<dbReference type="PROSITE" id="PS00022">
    <property type="entry name" value="EGF_1"/>
    <property type="match status" value="1"/>
</dbReference>
<proteinExistence type="predicted"/>
<feature type="domain" description="SRCR" evidence="9">
    <location>
        <begin position="285"/>
        <end position="383"/>
    </location>
</feature>
<dbReference type="FunFam" id="2.20.100.10:FF:000007">
    <property type="entry name" value="Thrombospondin 1"/>
    <property type="match status" value="1"/>
</dbReference>
<dbReference type="SUPFAM" id="SSF82895">
    <property type="entry name" value="TSP-1 type 1 repeat"/>
    <property type="match status" value="23"/>
</dbReference>
<comment type="caution">
    <text evidence="6">Lacks conserved residue(s) required for the propagation of feature annotation.</text>
</comment>
<dbReference type="FunFam" id="2.20.100.10:FF:000004">
    <property type="entry name" value="Adhesion G protein-coupled receptor B2"/>
    <property type="match status" value="5"/>
</dbReference>
<dbReference type="Pfam" id="PF00090">
    <property type="entry name" value="TSP_1"/>
    <property type="match status" value="23"/>
</dbReference>
<dbReference type="SUPFAM" id="SSF57196">
    <property type="entry name" value="EGF/Laminin"/>
    <property type="match status" value="1"/>
</dbReference>
<dbReference type="InterPro" id="IPR036772">
    <property type="entry name" value="SRCR-like_dom_sf"/>
</dbReference>
<evidence type="ECO:0000259" key="8">
    <source>
        <dbReference type="PROSITE" id="PS50026"/>
    </source>
</evidence>
<feature type="domain" description="EGF-like" evidence="8">
    <location>
        <begin position="122"/>
        <end position="164"/>
    </location>
</feature>
<feature type="domain" description="Apple" evidence="10">
    <location>
        <begin position="19"/>
        <end position="115"/>
    </location>
</feature>
<dbReference type="PROSITE" id="PS01186">
    <property type="entry name" value="EGF_2"/>
    <property type="match status" value="1"/>
</dbReference>
<dbReference type="Gene3D" id="2.10.25.10">
    <property type="entry name" value="Laminin"/>
    <property type="match status" value="1"/>
</dbReference>
<dbReference type="SUPFAM" id="SSF56487">
    <property type="entry name" value="SRCR-like"/>
    <property type="match status" value="1"/>
</dbReference>
<evidence type="ECO:0000256" key="2">
    <source>
        <dbReference type="ARBA" id="ARBA00022737"/>
    </source>
</evidence>
<dbReference type="InterPro" id="IPR000884">
    <property type="entry name" value="TSP1_rpt"/>
</dbReference>
<dbReference type="Pfam" id="PF00024">
    <property type="entry name" value="PAN_1"/>
    <property type="match status" value="1"/>
</dbReference>
<keyword evidence="12" id="KW-1185">Reference proteome</keyword>
<dbReference type="SMART" id="SM00202">
    <property type="entry name" value="SR"/>
    <property type="match status" value="1"/>
</dbReference>
<feature type="disulfide bond" evidence="5">
    <location>
        <begin position="154"/>
        <end position="163"/>
    </location>
</feature>
<evidence type="ECO:0000256" key="3">
    <source>
        <dbReference type="ARBA" id="ARBA00023157"/>
    </source>
</evidence>
<dbReference type="PANTHER" id="PTHR22906">
    <property type="entry name" value="PROPERDIN"/>
    <property type="match status" value="1"/>
</dbReference>
<name>A0AA89C034_PINIB</name>
<evidence type="ECO:0000256" key="7">
    <source>
        <dbReference type="SAM" id="SignalP"/>
    </source>
</evidence>
<dbReference type="PROSITE" id="PS50092">
    <property type="entry name" value="TSP1"/>
    <property type="match status" value="23"/>
</dbReference>
<dbReference type="SUPFAM" id="SSF57414">
    <property type="entry name" value="Hairpin loop containing domain-like"/>
    <property type="match status" value="1"/>
</dbReference>
<feature type="signal peptide" evidence="7">
    <location>
        <begin position="1"/>
        <end position="19"/>
    </location>
</feature>
<evidence type="ECO:0000313" key="11">
    <source>
        <dbReference type="EMBL" id="KAK3089127.1"/>
    </source>
</evidence>
<dbReference type="SMART" id="SM00181">
    <property type="entry name" value="EGF"/>
    <property type="match status" value="1"/>
</dbReference>
<dbReference type="PANTHER" id="PTHR22906:SF21">
    <property type="entry name" value="SEMA DOMAIN-CONTAINING PROTEIN"/>
    <property type="match status" value="1"/>
</dbReference>
<dbReference type="PROSITE" id="PS50287">
    <property type="entry name" value="SRCR_2"/>
    <property type="match status" value="1"/>
</dbReference>
<feature type="disulfide bond" evidence="6">
    <location>
        <begin position="356"/>
        <end position="366"/>
    </location>
</feature>
<evidence type="ECO:0000256" key="6">
    <source>
        <dbReference type="PROSITE-ProRule" id="PRU00196"/>
    </source>
</evidence>
<keyword evidence="4" id="KW-0325">Glycoprotein</keyword>
<dbReference type="PROSITE" id="PS50026">
    <property type="entry name" value="EGF_3"/>
    <property type="match status" value="1"/>
</dbReference>
<dbReference type="Gene3D" id="2.20.100.10">
    <property type="entry name" value="Thrombospondin type-1 (TSP1) repeat"/>
    <property type="match status" value="23"/>
</dbReference>
<evidence type="ECO:0000256" key="4">
    <source>
        <dbReference type="ARBA" id="ARBA00023180"/>
    </source>
</evidence>
<evidence type="ECO:0000259" key="10">
    <source>
        <dbReference type="PROSITE" id="PS50948"/>
    </source>
</evidence>
<keyword evidence="3 6" id="KW-1015">Disulfide bond</keyword>
<feature type="chain" id="PRO_5041683670" evidence="7">
    <location>
        <begin position="20"/>
        <end position="1563"/>
    </location>
</feature>
<protein>
    <submittedName>
        <fullName evidence="11">Uncharacterized protein</fullName>
    </submittedName>
</protein>
<keyword evidence="2" id="KW-0677">Repeat</keyword>
<accession>A0AA89C034</accession>
<dbReference type="PROSITE" id="PS50948">
    <property type="entry name" value="PAN"/>
    <property type="match status" value="1"/>
</dbReference>
<evidence type="ECO:0000256" key="5">
    <source>
        <dbReference type="PROSITE-ProRule" id="PRU00076"/>
    </source>
</evidence>
<dbReference type="FunFam" id="2.20.100.10:FF:000001">
    <property type="entry name" value="semaphorin-5A isoform X1"/>
    <property type="match status" value="13"/>
</dbReference>
<dbReference type="PRINTS" id="PR00258">
    <property type="entry name" value="SPERACTRCPTR"/>
</dbReference>
<dbReference type="InterPro" id="IPR000742">
    <property type="entry name" value="EGF"/>
</dbReference>
<reference evidence="11" key="1">
    <citation type="submission" date="2019-08" db="EMBL/GenBank/DDBJ databases">
        <title>The improved chromosome-level genome for the pearl oyster Pinctada fucata martensii using PacBio sequencing and Hi-C.</title>
        <authorList>
            <person name="Zheng Z."/>
        </authorList>
    </citation>
    <scope>NUCLEOTIDE SEQUENCE</scope>
    <source>
        <strain evidence="11">ZZ-2019</strain>
        <tissue evidence="11">Adductor muscle</tissue>
    </source>
</reference>
<keyword evidence="5" id="KW-0245">EGF-like domain</keyword>
<dbReference type="InterPro" id="IPR001190">
    <property type="entry name" value="SRCR"/>
</dbReference>
<sequence length="1563" mass="173258">MDWLFIFISLSCVPHVIYCESRVILSSPKIFQFSQQTSLSHDGYQLRNHVYQEFSTKYQVTQCAMECLVSKKCKSFNFGRLTHVCQLNDANHIEYPDDFDSITDADINEYHERDAFSIDKEALGPCHSFPCQNDGQCLDSRSDITGERIYICLCKEGWIGDNCEAEVNSRGWAGWEEWGSCSVSCGNGYQSRRRRCEELETGKELSVSQCYGREEEYQACPYKQCPVWDKWSDWSECSTFTTCGRGFRLRTRQCAHGGTPGVDRYCLGPLNETTVCHGIKCDSMLRLVNVSEFGEGRVEMYHDQSKKWLQICADKWDVPMANVACKQRGFRLGVFQAVTNGQYGEDSDLDTVELSCQGHEWTLQQCHREKRENCINKAAVQCKVKGIWSLWSGWSECSVTCEDGIQTRTRKCNHPPPNFGGLQCPGSNTEQKNCTKRMCPIDGAWEPWTLWSSCSVSCANGTQSRTRTCSGPQHDGKDCVGDYIEVKDCFPKMCPVDGVWQSWSKWTECSATCGYGTRTRNRTCDGPFYDGEPCQGDDSETEVCNAFSCPVDGSWKPWSPWGECDVVCGGGIQGRWRECDDPLHGGADCPGPANQTQACNTHNCPVDGVWIEWTLWTDCSVTCANGTRYRNRTCVEPKYGGKECEGEPLEQEICVTLSCPVDGEWLPWSEWDACNVTCGGGGKRRYRTCIEPQFGGKDCDGPSDELMDCNMQPCPIDGIWGEWSLWSECNQTCGSGTKTRERSCIGPWDGGKECVGDTQEIELCNTQSCAIDGQWEEWSNWTECSQSCGRGTQVRTRQCDGPYFGGEDCKGEATESKLCNPSNCPVNGVWMNWMPWSACDVTCGQGTNIRLRECSGPFNGGLNCTGETTETGSCDAGGCPVDGIFMEWSMWTQCPVTCGGGIQTRNRTCLGPFYNGLQCQGPGYQEIDCQSQPCPVDGEWSLWTQWSRCNVTCGGGQTSRYRICTQAKHGGSNCPGDAEEYDVCNTEPCPVDGVFLAWSSWGACSVTCGPGQRYRNRTCDGPLHGGRNCTGDVDEVEDCNVKECPIDGIWALWSEWEECSTTCGGGSQWRHRYCNGPFFDGMDCVGSYNESQACNTLNCPVDGVWLDWSTWGECDVTCGGGNQVRNRSCEGPYYEGKECEGDDMETRDCNTQNCPVDGEWLPWMKWEPCSVSCGGGNQSRIRYCNGPYYGGEDCVGSDVDTQECNTHPCPVDGVLEAWSAWMECDVTCGGGIQWRNRSCIEPLHGGKACEGEREESQACNTHNCPGKLDGEWKLWSAWSQCNVTCGGGGRYRQRSCEEPLYGGADCEGPAEEEEECNIHPCPVDGVWETWTAWGSCDLSCGGGIQWHERTCDGPYHGGANCSGPGKESQDCNTHPCPEDGVFMAWSEWGSCDVTCGGGSQLRNRTCHGPFHGGKNCEGATEESQVCNSNYCPVDGVWQIWSSWDECSVTCGGGVSVRNRTCHGPFYGGSECEGNDTETKSCSQNACPIPGDWLDWEGWSRCSKTCGGGTRYRLRQCDDDSYGDLTAPCEGSDTDTEDCHTYPCEPYGKTHHSLILFKPMLAIR</sequence>
<gene>
    <name evidence="11" type="ORF">FSP39_001055</name>
</gene>
<organism evidence="11 12">
    <name type="scientific">Pinctada imbricata</name>
    <name type="common">Atlantic pearl-oyster</name>
    <name type="synonym">Pinctada martensii</name>
    <dbReference type="NCBI Taxonomy" id="66713"/>
    <lineage>
        <taxon>Eukaryota</taxon>
        <taxon>Metazoa</taxon>
        <taxon>Spiralia</taxon>
        <taxon>Lophotrochozoa</taxon>
        <taxon>Mollusca</taxon>
        <taxon>Bivalvia</taxon>
        <taxon>Autobranchia</taxon>
        <taxon>Pteriomorphia</taxon>
        <taxon>Pterioida</taxon>
        <taxon>Pterioidea</taxon>
        <taxon>Pteriidae</taxon>
        <taxon>Pinctada</taxon>
    </lineage>
</organism>
<evidence type="ECO:0000259" key="9">
    <source>
        <dbReference type="PROSITE" id="PS50287"/>
    </source>
</evidence>
<dbReference type="GO" id="GO:0016020">
    <property type="term" value="C:membrane"/>
    <property type="evidence" value="ECO:0007669"/>
    <property type="project" value="InterPro"/>
</dbReference>
<comment type="caution">
    <text evidence="11">The sequence shown here is derived from an EMBL/GenBank/DDBJ whole genome shotgun (WGS) entry which is preliminary data.</text>
</comment>
<keyword evidence="1 7" id="KW-0732">Signal</keyword>
<dbReference type="EMBL" id="VSWD01000010">
    <property type="protein sequence ID" value="KAK3089127.1"/>
    <property type="molecule type" value="Genomic_DNA"/>
</dbReference>
<evidence type="ECO:0000256" key="1">
    <source>
        <dbReference type="ARBA" id="ARBA00022729"/>
    </source>
</evidence>
<evidence type="ECO:0000313" key="12">
    <source>
        <dbReference type="Proteomes" id="UP001186944"/>
    </source>
</evidence>
<dbReference type="InterPro" id="IPR036383">
    <property type="entry name" value="TSP1_rpt_sf"/>
</dbReference>
<dbReference type="InterPro" id="IPR003609">
    <property type="entry name" value="Pan_app"/>
</dbReference>
<dbReference type="InterPro" id="IPR052065">
    <property type="entry name" value="Compl_asym_regulator"/>
</dbReference>
<dbReference type="PRINTS" id="PR01705">
    <property type="entry name" value="TSP1REPEAT"/>
</dbReference>
<dbReference type="SMART" id="SM00209">
    <property type="entry name" value="TSP1"/>
    <property type="match status" value="23"/>
</dbReference>